<dbReference type="InterPro" id="IPR029000">
    <property type="entry name" value="Cyclophilin-like_dom_sf"/>
</dbReference>
<dbReference type="FunFam" id="2.40.100.10:FF:000045">
    <property type="entry name" value="Peptidyl-prolyl cis-trans isomerase D"/>
    <property type="match status" value="1"/>
</dbReference>
<feature type="repeat" description="TPR" evidence="11">
    <location>
        <begin position="314"/>
        <end position="347"/>
    </location>
</feature>
<reference evidence="15" key="2">
    <citation type="submission" date="2012-08" db="EMBL/GenBank/DDBJ databases">
        <title>Genome sequence of Kazachstania naganishii.</title>
        <authorList>
            <person name="Gordon J.L."/>
            <person name="Armisen D."/>
            <person name="Proux-Wera E."/>
            <person name="OhEigeartaigh S.S."/>
            <person name="Byrne K.P."/>
            <person name="Wolfe K.H."/>
        </authorList>
    </citation>
    <scope>NUCLEOTIDE SEQUENCE [LARGE SCALE GENOMIC DNA]</scope>
    <source>
        <strain evidence="15">ATCC MYA-139 / BCRC 22969 / CBS 8797 / CCRC 22969 / KCTC 17520 / NBRC 10181 / NCYC 3082</strain>
    </source>
</reference>
<dbReference type="FunFam" id="1.25.40.10:FF:000029">
    <property type="entry name" value="peptidyl-prolyl cis-trans isomerase D"/>
    <property type="match status" value="1"/>
</dbReference>
<evidence type="ECO:0000256" key="3">
    <source>
        <dbReference type="ARBA" id="ARBA00004496"/>
    </source>
</evidence>
<keyword evidence="9" id="KW-0697">Rotamase</keyword>
<dbReference type="Gene3D" id="1.25.40.10">
    <property type="entry name" value="Tetratricopeptide repeat domain"/>
    <property type="match status" value="1"/>
</dbReference>
<dbReference type="SUPFAM" id="SSF50891">
    <property type="entry name" value="Cyclophilin-like"/>
    <property type="match status" value="1"/>
</dbReference>
<dbReference type="eggNOG" id="KOG0546">
    <property type="taxonomic scope" value="Eukaryota"/>
</dbReference>
<dbReference type="PROSITE" id="PS50005">
    <property type="entry name" value="TPR"/>
    <property type="match status" value="1"/>
</dbReference>
<evidence type="ECO:0000259" key="13">
    <source>
        <dbReference type="PROSITE" id="PS50072"/>
    </source>
</evidence>
<comment type="similarity">
    <text evidence="4">Belongs to the cyclophilin-type PPIase family. PPIase D subfamily.</text>
</comment>
<gene>
    <name evidence="14" type="primary">KNAG0B02770</name>
    <name evidence="14" type="ordered locus">KNAG_0B02770</name>
</gene>
<evidence type="ECO:0000256" key="1">
    <source>
        <dbReference type="ARBA" id="ARBA00000971"/>
    </source>
</evidence>
<dbReference type="GO" id="GO:0043022">
    <property type="term" value="F:ribosome binding"/>
    <property type="evidence" value="ECO:0007669"/>
    <property type="project" value="EnsemblFungi"/>
</dbReference>
<evidence type="ECO:0000256" key="10">
    <source>
        <dbReference type="ARBA" id="ARBA00023235"/>
    </source>
</evidence>
<dbReference type="Pfam" id="PF00160">
    <property type="entry name" value="Pro_isomerase"/>
    <property type="match status" value="1"/>
</dbReference>
<comment type="subcellular location">
    <subcellularLocation>
        <location evidence="3">Cytoplasm</location>
    </subcellularLocation>
</comment>
<dbReference type="OrthoDB" id="193499at2759"/>
<comment type="function">
    <text evidence="2">PPIases accelerate the folding of proteins. It catalyzes the cis-trans isomerization of proline imidic peptide bonds in oligopeptides.</text>
</comment>
<name>J7R1M5_HUIN7</name>
<evidence type="ECO:0000313" key="14">
    <source>
        <dbReference type="EMBL" id="CCK68720.1"/>
    </source>
</evidence>
<dbReference type="HOGENOM" id="CLU_012062_37_0_1"/>
<feature type="domain" description="PPIase cyclophilin-type" evidence="13">
    <location>
        <begin position="12"/>
        <end position="180"/>
    </location>
</feature>
<organism evidence="14 15">
    <name type="scientific">Huiozyma naganishii (strain ATCC MYA-139 / BCRC 22969 / CBS 8797 / KCTC 17520 / NBRC 10181 / NCYC 3082 / Yp74L-3)</name>
    <name type="common">Yeast</name>
    <name type="synonym">Kazachstania naganishii</name>
    <dbReference type="NCBI Taxonomy" id="1071383"/>
    <lineage>
        <taxon>Eukaryota</taxon>
        <taxon>Fungi</taxon>
        <taxon>Dikarya</taxon>
        <taxon>Ascomycota</taxon>
        <taxon>Saccharomycotina</taxon>
        <taxon>Saccharomycetes</taxon>
        <taxon>Saccharomycetales</taxon>
        <taxon>Saccharomycetaceae</taxon>
        <taxon>Huiozyma</taxon>
    </lineage>
</organism>
<sequence length="377" mass="42089">MAGDNSTRHKTFFDISIGGKPQGRVVFELYNDVVPKTAENFYQLCKGNEGKMCTTDPSKPLCYRGSIFHRVIKEFMCQFGDFTMGNGTGGESIYGEKFEDENFSVKHDKPFLLSMANAGPNTNGSQAFITCVPTPHLDGKHVVFGEVIQGKRIVKLIEGQQVNQDNDLPLHEVKIDDCGVLSDDYTVPENAEATPTDEFGDNYEDSLKADSKVDLSDFNSVIKAVESVKAIATEQFKKQNYAVALEKYTKCDKFLKEYFPDDLAEDQINQINNLKVTVPLNIALTGLKLGEYQTVLTAGSEVLYAEAADELAKAKALYRRGLAYYHVNDTDLAMNDLEMASTFHPNDAAIQKAIRDTKTKRKEQREKTKKSLSKMFS</sequence>
<evidence type="ECO:0000256" key="5">
    <source>
        <dbReference type="ARBA" id="ARBA00013194"/>
    </source>
</evidence>
<dbReference type="GO" id="GO:0003755">
    <property type="term" value="F:peptidyl-prolyl cis-trans isomerase activity"/>
    <property type="evidence" value="ECO:0007669"/>
    <property type="project" value="UniProtKB-KW"/>
</dbReference>
<dbReference type="InterPro" id="IPR019734">
    <property type="entry name" value="TPR_rpt"/>
</dbReference>
<keyword evidence="10" id="KW-0413">Isomerase</keyword>
<dbReference type="GeneID" id="34524370"/>
<dbReference type="InterPro" id="IPR020892">
    <property type="entry name" value="Cyclophilin-type_PPIase_CS"/>
</dbReference>
<dbReference type="InterPro" id="IPR002130">
    <property type="entry name" value="Cyclophilin-type_PPIase_dom"/>
</dbReference>
<dbReference type="PANTHER" id="PTHR11071">
    <property type="entry name" value="PEPTIDYL-PROLYL CIS-TRANS ISOMERASE"/>
    <property type="match status" value="1"/>
</dbReference>
<dbReference type="PROSITE" id="PS50072">
    <property type="entry name" value="CSA_PPIASE_2"/>
    <property type="match status" value="1"/>
</dbReference>
<dbReference type="GO" id="GO:0005737">
    <property type="term" value="C:cytoplasm"/>
    <property type="evidence" value="ECO:0007669"/>
    <property type="project" value="UniProtKB-SubCell"/>
</dbReference>
<dbReference type="Gene3D" id="2.40.100.10">
    <property type="entry name" value="Cyclophilin-like"/>
    <property type="match status" value="1"/>
</dbReference>
<evidence type="ECO:0000313" key="15">
    <source>
        <dbReference type="Proteomes" id="UP000006310"/>
    </source>
</evidence>
<dbReference type="EC" id="5.2.1.8" evidence="5"/>
<dbReference type="Proteomes" id="UP000006310">
    <property type="component" value="Chromosome 2"/>
</dbReference>
<keyword evidence="6" id="KW-0963">Cytoplasm</keyword>
<dbReference type="AlphaFoldDB" id="J7R1M5"/>
<comment type="catalytic activity">
    <reaction evidence="1">
        <text>[protein]-peptidylproline (omega=180) = [protein]-peptidylproline (omega=0)</text>
        <dbReference type="Rhea" id="RHEA:16237"/>
        <dbReference type="Rhea" id="RHEA-COMP:10747"/>
        <dbReference type="Rhea" id="RHEA-COMP:10748"/>
        <dbReference type="ChEBI" id="CHEBI:83833"/>
        <dbReference type="ChEBI" id="CHEBI:83834"/>
        <dbReference type="EC" id="5.2.1.8"/>
    </reaction>
</comment>
<evidence type="ECO:0000256" key="4">
    <source>
        <dbReference type="ARBA" id="ARBA00010898"/>
    </source>
</evidence>
<dbReference type="PRINTS" id="PR00153">
    <property type="entry name" value="CSAPPISMRASE"/>
</dbReference>
<evidence type="ECO:0000256" key="8">
    <source>
        <dbReference type="ARBA" id="ARBA00022803"/>
    </source>
</evidence>
<dbReference type="RefSeq" id="XP_022462966.1">
    <property type="nucleotide sequence ID" value="XM_022611570.1"/>
</dbReference>
<protein>
    <recommendedName>
        <fullName evidence="5">peptidylprolyl isomerase</fullName>
        <ecNumber evidence="5">5.2.1.8</ecNumber>
    </recommendedName>
</protein>
<dbReference type="GO" id="GO:0051082">
    <property type="term" value="F:unfolded protein binding"/>
    <property type="evidence" value="ECO:0007669"/>
    <property type="project" value="EnsemblFungi"/>
</dbReference>
<dbReference type="InterPro" id="IPR011990">
    <property type="entry name" value="TPR-like_helical_dom_sf"/>
</dbReference>
<evidence type="ECO:0000256" key="12">
    <source>
        <dbReference type="SAM" id="MobiDB-lite"/>
    </source>
</evidence>
<dbReference type="EMBL" id="HE978315">
    <property type="protein sequence ID" value="CCK68720.1"/>
    <property type="molecule type" value="Genomic_DNA"/>
</dbReference>
<dbReference type="PROSITE" id="PS00170">
    <property type="entry name" value="CSA_PPIASE_1"/>
    <property type="match status" value="1"/>
</dbReference>
<dbReference type="OMA" id="EMEQNCN"/>
<evidence type="ECO:0000256" key="9">
    <source>
        <dbReference type="ARBA" id="ARBA00023110"/>
    </source>
</evidence>
<keyword evidence="7" id="KW-0677">Repeat</keyword>
<dbReference type="PANTHER" id="PTHR11071:SF561">
    <property type="entry name" value="PEPTIDYL-PROLYL CIS-TRANS ISOMERASE D-RELATED"/>
    <property type="match status" value="1"/>
</dbReference>
<dbReference type="STRING" id="1071383.J7R1M5"/>
<accession>J7R1M5</accession>
<dbReference type="SMART" id="SM00028">
    <property type="entry name" value="TPR"/>
    <property type="match status" value="1"/>
</dbReference>
<proteinExistence type="inferred from homology"/>
<evidence type="ECO:0000256" key="11">
    <source>
        <dbReference type="PROSITE-ProRule" id="PRU00339"/>
    </source>
</evidence>
<dbReference type="SUPFAM" id="SSF48452">
    <property type="entry name" value="TPR-like"/>
    <property type="match status" value="1"/>
</dbReference>
<keyword evidence="8 11" id="KW-0802">TPR repeat</keyword>
<dbReference type="GO" id="GO:0016018">
    <property type="term" value="F:cyclosporin A binding"/>
    <property type="evidence" value="ECO:0007669"/>
    <property type="project" value="TreeGrafter"/>
</dbReference>
<evidence type="ECO:0000256" key="2">
    <source>
        <dbReference type="ARBA" id="ARBA00002388"/>
    </source>
</evidence>
<dbReference type="KEGG" id="kng:KNAG_0B02770"/>
<feature type="compositionally biased region" description="Basic residues" evidence="12">
    <location>
        <begin position="358"/>
        <end position="377"/>
    </location>
</feature>
<evidence type="ECO:0000256" key="7">
    <source>
        <dbReference type="ARBA" id="ARBA00022737"/>
    </source>
</evidence>
<evidence type="ECO:0000256" key="6">
    <source>
        <dbReference type="ARBA" id="ARBA00022490"/>
    </source>
</evidence>
<keyword evidence="15" id="KW-1185">Reference proteome</keyword>
<feature type="region of interest" description="Disordered" evidence="12">
    <location>
        <begin position="356"/>
        <end position="377"/>
    </location>
</feature>
<reference evidence="14 15" key="1">
    <citation type="journal article" date="2011" name="Proc. Natl. Acad. Sci. U.S.A.">
        <title>Evolutionary erosion of yeast sex chromosomes by mating-type switching accidents.</title>
        <authorList>
            <person name="Gordon J.L."/>
            <person name="Armisen D."/>
            <person name="Proux-Wera E."/>
            <person name="Oheigeartaigh S.S."/>
            <person name="Byrne K.P."/>
            <person name="Wolfe K.H."/>
        </authorList>
    </citation>
    <scope>NUCLEOTIDE SEQUENCE [LARGE SCALE GENOMIC DNA]</scope>
    <source>
        <strain evidence="15">ATCC MYA-139 / BCRC 22969 / CBS 8797 / CCRC 22969 / KCTC 17520 / NBRC 10181 / NCYC 3082</strain>
    </source>
</reference>
<dbReference type="GO" id="GO:0042026">
    <property type="term" value="P:protein refolding"/>
    <property type="evidence" value="ECO:0007669"/>
    <property type="project" value="EnsemblFungi"/>
</dbReference>